<keyword evidence="2" id="KW-1185">Reference proteome</keyword>
<dbReference type="Gene3D" id="3.30.160.170">
    <property type="entry name" value="FlaG-like"/>
    <property type="match status" value="1"/>
</dbReference>
<protein>
    <submittedName>
        <fullName evidence="1">Flagellar protein FlaG</fullName>
    </submittedName>
</protein>
<keyword evidence="1" id="KW-0969">Cilium</keyword>
<dbReference type="PANTHER" id="PTHR37166:SF1">
    <property type="entry name" value="PROTEIN FLAG"/>
    <property type="match status" value="1"/>
</dbReference>
<dbReference type="Pfam" id="PF03646">
    <property type="entry name" value="FlaG"/>
    <property type="match status" value="1"/>
</dbReference>
<name>A0A1G9WUC0_9FIRM</name>
<dbReference type="Proteomes" id="UP000214880">
    <property type="component" value="Unassembled WGS sequence"/>
</dbReference>
<gene>
    <name evidence="1" type="ORF">SAMN04488502_10891</name>
</gene>
<reference evidence="1 2" key="1">
    <citation type="submission" date="2016-10" db="EMBL/GenBank/DDBJ databases">
        <authorList>
            <person name="de Groot N.N."/>
        </authorList>
    </citation>
    <scope>NUCLEOTIDE SEQUENCE [LARGE SCALE GENOMIC DNA]</scope>
    <source>
        <strain evidence="1 2">DSM 1736</strain>
    </source>
</reference>
<evidence type="ECO:0000313" key="1">
    <source>
        <dbReference type="EMBL" id="SDM88048.1"/>
    </source>
</evidence>
<keyword evidence="1" id="KW-0282">Flagellum</keyword>
<proteinExistence type="predicted"/>
<dbReference type="InterPro" id="IPR005186">
    <property type="entry name" value="FlaG"/>
</dbReference>
<dbReference type="OrthoDB" id="9799867at2"/>
<dbReference type="AlphaFoldDB" id="A0A1G9WUC0"/>
<organism evidence="1 2">
    <name type="scientific">Dendrosporobacter quercicolus</name>
    <dbReference type="NCBI Taxonomy" id="146817"/>
    <lineage>
        <taxon>Bacteria</taxon>
        <taxon>Bacillati</taxon>
        <taxon>Bacillota</taxon>
        <taxon>Negativicutes</taxon>
        <taxon>Selenomonadales</taxon>
        <taxon>Sporomusaceae</taxon>
        <taxon>Dendrosporobacter</taxon>
    </lineage>
</organism>
<dbReference type="RefSeq" id="WP_092074311.1">
    <property type="nucleotide sequence ID" value="NZ_FNHB01000008.1"/>
</dbReference>
<accession>A0A1G9WUC0</accession>
<dbReference type="EMBL" id="FNHB01000008">
    <property type="protein sequence ID" value="SDM88048.1"/>
    <property type="molecule type" value="Genomic_DNA"/>
</dbReference>
<evidence type="ECO:0000313" key="2">
    <source>
        <dbReference type="Proteomes" id="UP000214880"/>
    </source>
</evidence>
<dbReference type="PANTHER" id="PTHR37166">
    <property type="entry name" value="PROTEIN FLAG"/>
    <property type="match status" value="1"/>
</dbReference>
<dbReference type="SUPFAM" id="SSF160214">
    <property type="entry name" value="FlaG-like"/>
    <property type="match status" value="1"/>
</dbReference>
<sequence>MSISASVNLISNGIQPAAAANAQVGGSTGNGNVQPETIQAVAAENRTNYSPTDKSLKKLTEEEMDSLTQKMTKLMELINSDIHFQLHEETDRIMVQVIDTRDGTVLKEFPPHELLDTLGKIKEYVGILLDKKA</sequence>
<dbReference type="STRING" id="146817.SAMN04488502_10891"/>
<dbReference type="InterPro" id="IPR035924">
    <property type="entry name" value="FlaG-like_sf"/>
</dbReference>
<keyword evidence="1" id="KW-0966">Cell projection</keyword>